<evidence type="ECO:0000313" key="3">
    <source>
        <dbReference type="RefSeq" id="XP_039123402.1"/>
    </source>
</evidence>
<keyword evidence="2" id="KW-1185">Reference proteome</keyword>
<organism evidence="2 3">
    <name type="scientific">Dioscorea cayennensis subsp. rotundata</name>
    <name type="common">White Guinea yam</name>
    <name type="synonym">Dioscorea rotundata</name>
    <dbReference type="NCBI Taxonomy" id="55577"/>
    <lineage>
        <taxon>Eukaryota</taxon>
        <taxon>Viridiplantae</taxon>
        <taxon>Streptophyta</taxon>
        <taxon>Embryophyta</taxon>
        <taxon>Tracheophyta</taxon>
        <taxon>Spermatophyta</taxon>
        <taxon>Magnoliopsida</taxon>
        <taxon>Liliopsida</taxon>
        <taxon>Dioscoreales</taxon>
        <taxon>Dioscoreaceae</taxon>
        <taxon>Dioscorea</taxon>
    </lineage>
</organism>
<reference evidence="3" key="1">
    <citation type="submission" date="2025-08" db="UniProtKB">
        <authorList>
            <consortium name="RefSeq"/>
        </authorList>
    </citation>
    <scope>IDENTIFICATION</scope>
</reference>
<dbReference type="PROSITE" id="PS50994">
    <property type="entry name" value="INTEGRASE"/>
    <property type="match status" value="1"/>
</dbReference>
<dbReference type="RefSeq" id="XP_039123402.1">
    <property type="nucleotide sequence ID" value="XM_039267468.1"/>
</dbReference>
<dbReference type="GeneID" id="120260023"/>
<evidence type="ECO:0000259" key="1">
    <source>
        <dbReference type="PROSITE" id="PS50994"/>
    </source>
</evidence>
<dbReference type="InterPro" id="IPR001584">
    <property type="entry name" value="Integrase_cat-core"/>
</dbReference>
<dbReference type="AlphaFoldDB" id="A0AB40B8U6"/>
<accession>A0AB40B8U6</accession>
<dbReference type="InterPro" id="IPR012337">
    <property type="entry name" value="RNaseH-like_sf"/>
</dbReference>
<dbReference type="GO" id="GO:0015074">
    <property type="term" value="P:DNA integration"/>
    <property type="evidence" value="ECO:0007669"/>
    <property type="project" value="InterPro"/>
</dbReference>
<dbReference type="SUPFAM" id="SSF53098">
    <property type="entry name" value="Ribonuclease H-like"/>
    <property type="match status" value="1"/>
</dbReference>
<gene>
    <name evidence="3" type="primary">LOC120260023</name>
</gene>
<evidence type="ECO:0000313" key="2">
    <source>
        <dbReference type="Proteomes" id="UP001515500"/>
    </source>
</evidence>
<proteinExistence type="predicted"/>
<dbReference type="Gene3D" id="3.30.420.10">
    <property type="entry name" value="Ribonuclease H-like superfamily/Ribonuclease H"/>
    <property type="match status" value="1"/>
</dbReference>
<feature type="domain" description="Integrase catalytic" evidence="1">
    <location>
        <begin position="12"/>
        <end position="144"/>
    </location>
</feature>
<dbReference type="GO" id="GO:0003676">
    <property type="term" value="F:nucleic acid binding"/>
    <property type="evidence" value="ECO:0007669"/>
    <property type="project" value="InterPro"/>
</dbReference>
<dbReference type="InterPro" id="IPR036397">
    <property type="entry name" value="RNaseH_sf"/>
</dbReference>
<protein>
    <submittedName>
        <fullName evidence="3">Uncharacterized protein LOC120260023</fullName>
    </submittedName>
</protein>
<name>A0AB40B8U6_DIOCR</name>
<sequence length="144" mass="16651">MGILFINIQILYTPQPRHGPLNYGEWDVDNPIELSSSLGHRFILAAIDYFSRWAEAILLREVKTENILRFFKENILYRFGTLRRIISDNGTPFRSFKVGRCYGLAKAFNKTLSKLLKKAVSRSKRIGMKDSRRCYGHITLPIGL</sequence>
<dbReference type="Proteomes" id="UP001515500">
    <property type="component" value="Chromosome 5"/>
</dbReference>